<dbReference type="Proteomes" id="UP001316189">
    <property type="component" value="Chromosome"/>
</dbReference>
<organism evidence="1 2">
    <name type="scientific">Cellulomonas chengniuliangii</name>
    <dbReference type="NCBI Taxonomy" id="2968084"/>
    <lineage>
        <taxon>Bacteria</taxon>
        <taxon>Bacillati</taxon>
        <taxon>Actinomycetota</taxon>
        <taxon>Actinomycetes</taxon>
        <taxon>Micrococcales</taxon>
        <taxon>Cellulomonadaceae</taxon>
        <taxon>Cellulomonas</taxon>
    </lineage>
</organism>
<name>A0ABY5L2D9_9CELL</name>
<evidence type="ECO:0000313" key="2">
    <source>
        <dbReference type="Proteomes" id="UP001316189"/>
    </source>
</evidence>
<accession>A0ABY5L2D9</accession>
<reference evidence="1 2" key="1">
    <citation type="submission" date="2022-07" db="EMBL/GenBank/DDBJ databases">
        <title>Novel species in genus cellulomonas.</title>
        <authorList>
            <person name="Ye L."/>
        </authorList>
    </citation>
    <scope>NUCLEOTIDE SEQUENCE [LARGE SCALE GENOMIC DNA]</scope>
    <source>
        <strain evidence="2">zg-Y338</strain>
    </source>
</reference>
<keyword evidence="2" id="KW-1185">Reference proteome</keyword>
<gene>
    <name evidence="1" type="ORF">NP064_01485</name>
</gene>
<protein>
    <submittedName>
        <fullName evidence="1">Uncharacterized protein</fullName>
    </submittedName>
</protein>
<dbReference type="EMBL" id="CP101988">
    <property type="protein sequence ID" value="UUI75625.1"/>
    <property type="molecule type" value="Genomic_DNA"/>
</dbReference>
<evidence type="ECO:0000313" key="1">
    <source>
        <dbReference type="EMBL" id="UUI75625.1"/>
    </source>
</evidence>
<sequence length="50" mass="4876">MTNAPVPTLTAVALVGTLTPSPAPSGAATALARAARLARLPQSAPCPPAR</sequence>
<proteinExistence type="predicted"/>
<dbReference type="RefSeq" id="WP_227568284.1">
    <property type="nucleotide sequence ID" value="NZ_CP101988.1"/>
</dbReference>